<dbReference type="GO" id="GO:0051539">
    <property type="term" value="F:4 iron, 4 sulfur cluster binding"/>
    <property type="evidence" value="ECO:0007669"/>
    <property type="project" value="UniProtKB-KW"/>
</dbReference>
<dbReference type="InterPro" id="IPR017900">
    <property type="entry name" value="4Fe4S_Fe_S_CS"/>
</dbReference>
<dbReference type="GO" id="GO:0046872">
    <property type="term" value="F:metal ion binding"/>
    <property type="evidence" value="ECO:0007669"/>
    <property type="project" value="UniProtKB-KW"/>
</dbReference>
<keyword evidence="6" id="KW-0812">Transmembrane</keyword>
<dbReference type="PROSITE" id="PS51379">
    <property type="entry name" value="4FE4S_FER_2"/>
    <property type="match status" value="2"/>
</dbReference>
<feature type="transmembrane region" description="Helical" evidence="6">
    <location>
        <begin position="110"/>
        <end position="129"/>
    </location>
</feature>
<feature type="transmembrane region" description="Helical" evidence="6">
    <location>
        <begin position="141"/>
        <end position="162"/>
    </location>
</feature>
<evidence type="ECO:0000256" key="5">
    <source>
        <dbReference type="ARBA" id="ARBA00023014"/>
    </source>
</evidence>
<dbReference type="GO" id="GO:0016491">
    <property type="term" value="F:oxidoreductase activity"/>
    <property type="evidence" value="ECO:0007669"/>
    <property type="project" value="UniProtKB-KW"/>
</dbReference>
<dbReference type="InterPro" id="IPR009051">
    <property type="entry name" value="Helical_ferredxn"/>
</dbReference>
<keyword evidence="4" id="KW-0408">Iron</keyword>
<dbReference type="AlphaFoldDB" id="A0A1F8GCW3"/>
<keyword evidence="6" id="KW-1133">Transmembrane helix</keyword>
<accession>A0A1F8GCW3</accession>
<dbReference type="SUPFAM" id="SSF103501">
    <property type="entry name" value="Respiratory nitrate reductase 1 gamma chain"/>
    <property type="match status" value="1"/>
</dbReference>
<evidence type="ECO:0000313" key="8">
    <source>
        <dbReference type="EMBL" id="OGN22309.1"/>
    </source>
</evidence>
<dbReference type="GO" id="GO:0005886">
    <property type="term" value="C:plasma membrane"/>
    <property type="evidence" value="ECO:0007669"/>
    <property type="project" value="TreeGrafter"/>
</dbReference>
<keyword evidence="1" id="KW-0004">4Fe-4S</keyword>
<organism evidence="8 9">
    <name type="scientific">Candidatus Yanofskybacteria bacterium RIFCSPLOWO2_01_FULL_42_49</name>
    <dbReference type="NCBI Taxonomy" id="1802694"/>
    <lineage>
        <taxon>Bacteria</taxon>
        <taxon>Candidatus Yanofskyibacteriota</taxon>
    </lineage>
</organism>
<dbReference type="Pfam" id="PF02754">
    <property type="entry name" value="CCG"/>
    <property type="match status" value="2"/>
</dbReference>
<keyword evidence="2" id="KW-0479">Metal-binding</keyword>
<evidence type="ECO:0000313" key="9">
    <source>
        <dbReference type="Proteomes" id="UP000178227"/>
    </source>
</evidence>
<name>A0A1F8GCW3_9BACT</name>
<reference evidence="8 9" key="1">
    <citation type="journal article" date="2016" name="Nat. Commun.">
        <title>Thousands of microbial genomes shed light on interconnected biogeochemical processes in an aquifer system.</title>
        <authorList>
            <person name="Anantharaman K."/>
            <person name="Brown C.T."/>
            <person name="Hug L.A."/>
            <person name="Sharon I."/>
            <person name="Castelle C.J."/>
            <person name="Probst A.J."/>
            <person name="Thomas B.C."/>
            <person name="Singh A."/>
            <person name="Wilkins M.J."/>
            <person name="Karaoz U."/>
            <person name="Brodie E.L."/>
            <person name="Williams K.H."/>
            <person name="Hubbard S.S."/>
            <person name="Banfield J.F."/>
        </authorList>
    </citation>
    <scope>NUCLEOTIDE SEQUENCE [LARGE SCALE GENOMIC DNA]</scope>
</reference>
<evidence type="ECO:0000256" key="4">
    <source>
        <dbReference type="ARBA" id="ARBA00023004"/>
    </source>
</evidence>
<feature type="domain" description="4Fe-4S ferredoxin-type" evidence="7">
    <location>
        <begin position="297"/>
        <end position="329"/>
    </location>
</feature>
<evidence type="ECO:0000259" key="7">
    <source>
        <dbReference type="PROSITE" id="PS51379"/>
    </source>
</evidence>
<feature type="domain" description="4Fe-4S ferredoxin-type" evidence="7">
    <location>
        <begin position="239"/>
        <end position="270"/>
    </location>
</feature>
<dbReference type="PANTHER" id="PTHR43255">
    <property type="entry name" value="IRON-SULFUR-BINDING OXIDOREDUCTASE FADF-RELATED-RELATED"/>
    <property type="match status" value="1"/>
</dbReference>
<comment type="caution">
    <text evidence="8">The sequence shown here is derived from an EMBL/GenBank/DDBJ whole genome shotgun (WGS) entry which is preliminary data.</text>
</comment>
<dbReference type="EMBL" id="MGKI01000012">
    <property type="protein sequence ID" value="OGN22309.1"/>
    <property type="molecule type" value="Genomic_DNA"/>
</dbReference>
<evidence type="ECO:0000256" key="3">
    <source>
        <dbReference type="ARBA" id="ARBA00023002"/>
    </source>
</evidence>
<feature type="transmembrane region" description="Helical" evidence="6">
    <location>
        <begin position="12"/>
        <end position="30"/>
    </location>
</feature>
<dbReference type="STRING" id="1802694.A2918_00095"/>
<feature type="transmembrane region" description="Helical" evidence="6">
    <location>
        <begin position="70"/>
        <end position="90"/>
    </location>
</feature>
<dbReference type="InterPro" id="IPR017896">
    <property type="entry name" value="4Fe4S_Fe-S-bd"/>
</dbReference>
<protein>
    <recommendedName>
        <fullName evidence="7">4Fe-4S ferredoxin-type domain-containing protein</fullName>
    </recommendedName>
</protein>
<evidence type="ECO:0000256" key="1">
    <source>
        <dbReference type="ARBA" id="ARBA00022485"/>
    </source>
</evidence>
<keyword evidence="5" id="KW-0411">Iron-sulfur</keyword>
<dbReference type="InterPro" id="IPR004017">
    <property type="entry name" value="Cys_rich_dom"/>
</dbReference>
<keyword evidence="6" id="KW-0472">Membrane</keyword>
<dbReference type="Proteomes" id="UP000178227">
    <property type="component" value="Unassembled WGS sequence"/>
</dbReference>
<evidence type="ECO:0000256" key="6">
    <source>
        <dbReference type="SAM" id="Phobius"/>
    </source>
</evidence>
<dbReference type="InterPro" id="IPR051460">
    <property type="entry name" value="HdrC_iron-sulfur_subunit"/>
</dbReference>
<proteinExistence type="predicted"/>
<gene>
    <name evidence="8" type="ORF">A2918_00095</name>
</gene>
<dbReference type="Gene3D" id="1.10.1060.10">
    <property type="entry name" value="Alpha-helical ferredoxin"/>
    <property type="match status" value="1"/>
</dbReference>
<dbReference type="PROSITE" id="PS00198">
    <property type="entry name" value="4FE4S_FER_1"/>
    <property type="match status" value="2"/>
</dbReference>
<sequence length="637" mass="70836">MGIISGLPGQVVLILLFVSALVYFTGRILARLHIEKFDKNQLDLGNLRLRFGRFFLEILCQTKVIKGRPLVGLMHALVMWGFVAFSFATFNHMAIGFTGFQTTGFEIDGWYGAFVAVWSFLVLVGMAYLSYRRFIIRPKALGKLSLTSGLVAFFISILMLTYLLDWWGLENRDLIWALNWWAHTFSLLALLVIVPNSKHLHLLLAPIAIFLKPELPSTMRPLDIENDDLGLVEFKQLPWLDILQVNGCVECGRCTDVCPAQASGQTLDPKFIILDMQHGLLSGGKIIAGTTEEVSAGKAWIDEKNLFQCTTCGACTHECPVGIEHVGRKILDLRRGLVSEGRINNDKVVKLFTTMEKAPHNPWGISQETRRKFVQKENFPIFDGNQEWLFWLGCGNGYDPHGQKVAVAMKDILNEAGVSWGVLENEICCGEPARRAGNEALFLTLSEQLTETFKGKGVKKIVSCCPHCTTMLDKDYRQIKDYSDLNITMLHHSQLINKLTAKLALSPEYSGTLTYHDPCYLARDRGVVSEPRQILRNCGYEVKEMTHCGSNTFCCGAGGAQLFIADDGNDEKGKDRINQIRFKEAEETGAGTIAVACPYCPIMLGDAAVRSGNQSVAILDLAEIVASRLKTNKKGGQ</sequence>
<dbReference type="SUPFAM" id="SSF46548">
    <property type="entry name" value="alpha-helical ferredoxin"/>
    <property type="match status" value="1"/>
</dbReference>
<dbReference type="Pfam" id="PF13187">
    <property type="entry name" value="Fer4_9"/>
    <property type="match status" value="1"/>
</dbReference>
<evidence type="ECO:0000256" key="2">
    <source>
        <dbReference type="ARBA" id="ARBA00022723"/>
    </source>
</evidence>
<dbReference type="PANTHER" id="PTHR43255:SF1">
    <property type="entry name" value="IRON-SULFUR-BINDING OXIDOREDUCTASE FADF-RELATED"/>
    <property type="match status" value="1"/>
</dbReference>
<dbReference type="InterPro" id="IPR036197">
    <property type="entry name" value="NarG-like_sf"/>
</dbReference>
<keyword evidence="3" id="KW-0560">Oxidoreductase</keyword>